<dbReference type="PROSITE" id="PS51925">
    <property type="entry name" value="SWIB_MDM2"/>
    <property type="match status" value="1"/>
</dbReference>
<dbReference type="Pfam" id="PF02201">
    <property type="entry name" value="SWIB"/>
    <property type="match status" value="1"/>
</dbReference>
<dbReference type="Gene3D" id="3.90.70.200">
    <property type="entry name" value="Plus-3 domain"/>
    <property type="match status" value="1"/>
</dbReference>
<dbReference type="SUPFAM" id="SSF55277">
    <property type="entry name" value="GYF domain"/>
    <property type="match status" value="1"/>
</dbReference>
<dbReference type="Proteomes" id="UP001652600">
    <property type="component" value="Chromosome 6"/>
</dbReference>
<dbReference type="PANTHER" id="PTHR46851:SF23">
    <property type="entry name" value="SWIB_MDM2 DOMAIN-CONTAINING PROTEIN"/>
    <property type="match status" value="1"/>
</dbReference>
<dbReference type="RefSeq" id="XP_008452231.2">
    <property type="nucleotide sequence ID" value="XM_008454009.3"/>
</dbReference>
<organism evidence="8 9">
    <name type="scientific">Cucumis melo</name>
    <name type="common">Muskmelon</name>
    <dbReference type="NCBI Taxonomy" id="3656"/>
    <lineage>
        <taxon>Eukaryota</taxon>
        <taxon>Viridiplantae</taxon>
        <taxon>Streptophyta</taxon>
        <taxon>Embryophyta</taxon>
        <taxon>Tracheophyta</taxon>
        <taxon>Spermatophyta</taxon>
        <taxon>Magnoliopsida</taxon>
        <taxon>eudicotyledons</taxon>
        <taxon>Gunneridae</taxon>
        <taxon>Pentapetalae</taxon>
        <taxon>rosids</taxon>
        <taxon>fabids</taxon>
        <taxon>Cucurbitales</taxon>
        <taxon>Cucurbitaceae</taxon>
        <taxon>Benincaseae</taxon>
        <taxon>Cucumis</taxon>
    </lineage>
</organism>
<dbReference type="GO" id="GO:0003677">
    <property type="term" value="F:DNA binding"/>
    <property type="evidence" value="ECO:0007669"/>
    <property type="project" value="InterPro"/>
</dbReference>
<evidence type="ECO:0000259" key="7">
    <source>
        <dbReference type="PROSITE" id="PS51925"/>
    </source>
</evidence>
<dbReference type="InterPro" id="IPR045894">
    <property type="entry name" value="At5g08430-like"/>
</dbReference>
<dbReference type="KEGG" id="cmo:103493309"/>
<dbReference type="Gene3D" id="3.30.1490.40">
    <property type="match status" value="1"/>
</dbReference>
<dbReference type="AlphaFoldDB" id="A0A1S3BSR8"/>
<dbReference type="Gene3D" id="3.30.40.10">
    <property type="entry name" value="Zinc/RING finger domain, C3HC4 (zinc finger)"/>
    <property type="match status" value="1"/>
</dbReference>
<dbReference type="Pfam" id="PF03126">
    <property type="entry name" value="Plus-3"/>
    <property type="match status" value="1"/>
</dbReference>
<dbReference type="InParanoid" id="A0A1S3BSR8"/>
<feature type="domain" description="GYF" evidence="5">
    <location>
        <begin position="694"/>
        <end position="748"/>
    </location>
</feature>
<sequence length="753" mass="86427">MGRKKSKTIEEIVDDFCFTCKDGGLLRFCDFKGCLKAYHPECVGREESFAESEDRWICGCHSCFLCHKTSKFRCVGCPQAVCGRCIYSAEFVCIRGSRGFCNHCLKLALLIEDGKDVDIDGTKVDFNDRDTYECLFKEYWELMKKREGLTAEHVHKASNLLKKGRNYNCGFNSNEIELSEEDTDEGEISSDYEELVYTEDEHAMVRKCKRRKQKLGSTRKKMKSSNKEFNGWGSKPLIDFLSKIGKYTSKKLTQHDVASIITAYCKENKLFHPQKKKRILCDAKLQSVFGRKTMNVNSVNKHLTAHFAENMEESSEDESTSSIEKNDDNSIMDYEGPSKLRSVRKPPEQNPSDMSHNCSAAIIVANIKLVYLKRSVVENFLEDEECFEAKMMGSFVRTKSDPNDYSQKNSYQLLRVTGIKMDSSRSNTGKQGILLQVANRLDYIPIYNLSDDDFLEEECEDLHQRMRNGLLGKPTVVELYEKAKSLHEDITKHWITKELARLQTCIDHANEKGWRRELFEFMEKRILLQKPSEQARLIHELPKVIPDIPEPTFEDLLEEDEEVNHVLVDRSDHRKVATVADVEERLIGEPNISEKQQHFKVSSCEDFAKESCISATEFQADGEQHQSILPKENVCSKTLPSSNNIPIESIKIQESKSKNKIATEVQLIELSDDDNEDGDLKVAEKKRNLENPNFSMWYCASPQGETRGPLPMSLLKQWRDSSAFELKCKVWKSDQSSQEAMLLSDAIRLLFPE</sequence>
<dbReference type="SUPFAM" id="SSF47592">
    <property type="entry name" value="SWIB/MDM2 domain"/>
    <property type="match status" value="1"/>
</dbReference>
<name>A0A1S3BSR8_CUCME</name>
<dbReference type="InterPro" id="IPR036128">
    <property type="entry name" value="Plus3-like_sf"/>
</dbReference>
<keyword evidence="2" id="KW-0863">Zinc-finger</keyword>
<evidence type="ECO:0000313" key="9">
    <source>
        <dbReference type="RefSeq" id="XP_008452231.2"/>
    </source>
</evidence>
<feature type="compositionally biased region" description="Acidic residues" evidence="4">
    <location>
        <begin position="310"/>
        <end position="319"/>
    </location>
</feature>
<feature type="region of interest" description="Disordered" evidence="4">
    <location>
        <begin position="309"/>
        <end position="354"/>
    </location>
</feature>
<reference evidence="9" key="1">
    <citation type="submission" date="2025-08" db="UniProtKB">
        <authorList>
            <consortium name="RefSeq"/>
        </authorList>
    </citation>
    <scope>IDENTIFICATION</scope>
    <source>
        <tissue evidence="9">Stem</tissue>
    </source>
</reference>
<feature type="domain" description="Plus3" evidence="6">
    <location>
        <begin position="361"/>
        <end position="491"/>
    </location>
</feature>
<dbReference type="PANTHER" id="PTHR46851">
    <property type="entry name" value="OS01G0884500 PROTEIN"/>
    <property type="match status" value="1"/>
</dbReference>
<dbReference type="SUPFAM" id="SSF159042">
    <property type="entry name" value="Plus3-like"/>
    <property type="match status" value="1"/>
</dbReference>
<dbReference type="InterPro" id="IPR035445">
    <property type="entry name" value="GYF-like_dom_sf"/>
</dbReference>
<dbReference type="GO" id="GO:0008270">
    <property type="term" value="F:zinc ion binding"/>
    <property type="evidence" value="ECO:0007669"/>
    <property type="project" value="UniProtKB-KW"/>
</dbReference>
<dbReference type="FunCoup" id="A0A1S3BSR8">
    <property type="interactions" value="297"/>
</dbReference>
<dbReference type="InterPro" id="IPR001965">
    <property type="entry name" value="Znf_PHD"/>
</dbReference>
<dbReference type="SMART" id="SM00719">
    <property type="entry name" value="Plus3"/>
    <property type="match status" value="1"/>
</dbReference>
<dbReference type="InterPro" id="IPR019835">
    <property type="entry name" value="SWIB_domain"/>
</dbReference>
<dbReference type="InterPro" id="IPR036885">
    <property type="entry name" value="SWIB_MDM2_dom_sf"/>
</dbReference>
<gene>
    <name evidence="9" type="primary">LOC103493309</name>
</gene>
<dbReference type="SMART" id="SM00249">
    <property type="entry name" value="PHD"/>
    <property type="match status" value="1"/>
</dbReference>
<dbReference type="InterPro" id="IPR003121">
    <property type="entry name" value="SWIB_MDM2_domain"/>
</dbReference>
<dbReference type="Gene3D" id="1.10.245.10">
    <property type="entry name" value="SWIB/MDM2 domain"/>
    <property type="match status" value="1"/>
</dbReference>
<dbReference type="GeneID" id="103493309"/>
<evidence type="ECO:0000256" key="3">
    <source>
        <dbReference type="ARBA" id="ARBA00022833"/>
    </source>
</evidence>
<evidence type="ECO:0000259" key="5">
    <source>
        <dbReference type="PROSITE" id="PS50829"/>
    </source>
</evidence>
<evidence type="ECO:0000259" key="6">
    <source>
        <dbReference type="PROSITE" id="PS51360"/>
    </source>
</evidence>
<dbReference type="InterPro" id="IPR058668">
    <property type="entry name" value="NERD_dom"/>
</dbReference>
<dbReference type="InterPro" id="IPR011011">
    <property type="entry name" value="Znf_FYVE_PHD"/>
</dbReference>
<dbReference type="CDD" id="cd10567">
    <property type="entry name" value="SWIB-MDM2_like"/>
    <property type="match status" value="1"/>
</dbReference>
<keyword evidence="8" id="KW-1185">Reference proteome</keyword>
<dbReference type="SMART" id="SM00151">
    <property type="entry name" value="SWIB"/>
    <property type="match status" value="1"/>
</dbReference>
<dbReference type="PROSITE" id="PS50829">
    <property type="entry name" value="GYF"/>
    <property type="match status" value="1"/>
</dbReference>
<feature type="domain" description="DM2" evidence="7">
    <location>
        <begin position="226"/>
        <end position="309"/>
    </location>
</feature>
<dbReference type="CDD" id="cd15568">
    <property type="entry name" value="PHD5_NSD"/>
    <property type="match status" value="1"/>
</dbReference>
<dbReference type="eggNOG" id="KOG1946">
    <property type="taxonomic scope" value="Eukaryota"/>
</dbReference>
<dbReference type="InterPro" id="IPR003169">
    <property type="entry name" value="GYF"/>
</dbReference>
<protein>
    <submittedName>
        <fullName evidence="9">Uncharacterized protein At5g08430</fullName>
    </submittedName>
</protein>
<dbReference type="InterPro" id="IPR013083">
    <property type="entry name" value="Znf_RING/FYVE/PHD"/>
</dbReference>
<keyword evidence="3" id="KW-0862">Zinc</keyword>
<keyword evidence="1" id="KW-0479">Metal-binding</keyword>
<dbReference type="InterPro" id="IPR004343">
    <property type="entry name" value="Plus-3_dom"/>
</dbReference>
<dbReference type="PROSITE" id="PS51360">
    <property type="entry name" value="PLUS3"/>
    <property type="match status" value="1"/>
</dbReference>
<accession>A0A1S3BSR8</accession>
<proteinExistence type="predicted"/>
<evidence type="ECO:0000256" key="4">
    <source>
        <dbReference type="SAM" id="MobiDB-lite"/>
    </source>
</evidence>
<dbReference type="eggNOG" id="KOG1081">
    <property type="taxonomic scope" value="Eukaryota"/>
</dbReference>
<evidence type="ECO:0000256" key="1">
    <source>
        <dbReference type="ARBA" id="ARBA00022723"/>
    </source>
</evidence>
<dbReference type="SUPFAM" id="SSF57903">
    <property type="entry name" value="FYVE/PHD zinc finger"/>
    <property type="match status" value="1"/>
</dbReference>
<dbReference type="Pfam" id="PF25980">
    <property type="entry name" value="NERD_plant"/>
    <property type="match status" value="1"/>
</dbReference>
<evidence type="ECO:0000256" key="2">
    <source>
        <dbReference type="ARBA" id="ARBA00022771"/>
    </source>
</evidence>
<evidence type="ECO:0000313" key="8">
    <source>
        <dbReference type="Proteomes" id="UP001652600"/>
    </source>
</evidence>